<dbReference type="Pfam" id="PF00496">
    <property type="entry name" value="SBP_bac_5"/>
    <property type="match status" value="1"/>
</dbReference>
<keyword evidence="3" id="KW-0813">Transport</keyword>
<proteinExistence type="inferred from homology"/>
<name>A0ABV6CD64_9GAMM</name>
<keyword evidence="4 5" id="KW-0732">Signal</keyword>
<evidence type="ECO:0000256" key="2">
    <source>
        <dbReference type="ARBA" id="ARBA00005695"/>
    </source>
</evidence>
<protein>
    <submittedName>
        <fullName evidence="7">ABC transporter substrate-binding protein</fullName>
    </submittedName>
</protein>
<organism evidence="7 8">
    <name type="scientific">Thorsellia kenyensis</name>
    <dbReference type="NCBI Taxonomy" id="1549888"/>
    <lineage>
        <taxon>Bacteria</taxon>
        <taxon>Pseudomonadati</taxon>
        <taxon>Pseudomonadota</taxon>
        <taxon>Gammaproteobacteria</taxon>
        <taxon>Enterobacterales</taxon>
        <taxon>Thorselliaceae</taxon>
        <taxon>Thorsellia</taxon>
    </lineage>
</organism>
<dbReference type="Gene3D" id="3.10.105.10">
    <property type="entry name" value="Dipeptide-binding Protein, Domain 3"/>
    <property type="match status" value="1"/>
</dbReference>
<dbReference type="PANTHER" id="PTHR30290">
    <property type="entry name" value="PERIPLASMIC BINDING COMPONENT OF ABC TRANSPORTER"/>
    <property type="match status" value="1"/>
</dbReference>
<dbReference type="Gene3D" id="3.90.76.10">
    <property type="entry name" value="Dipeptide-binding Protein, Domain 1"/>
    <property type="match status" value="1"/>
</dbReference>
<feature type="signal peptide" evidence="5">
    <location>
        <begin position="1"/>
        <end position="28"/>
    </location>
</feature>
<feature type="chain" id="PRO_5045926205" evidence="5">
    <location>
        <begin position="29"/>
        <end position="546"/>
    </location>
</feature>
<dbReference type="InterPro" id="IPR030678">
    <property type="entry name" value="Peptide/Ni-bd"/>
</dbReference>
<dbReference type="InterPro" id="IPR000914">
    <property type="entry name" value="SBP_5_dom"/>
</dbReference>
<feature type="domain" description="Solute-binding protein family 5" evidence="6">
    <location>
        <begin position="85"/>
        <end position="466"/>
    </location>
</feature>
<keyword evidence="8" id="KW-1185">Reference proteome</keyword>
<dbReference type="EMBL" id="JBHLXE010000110">
    <property type="protein sequence ID" value="MFC0180921.1"/>
    <property type="molecule type" value="Genomic_DNA"/>
</dbReference>
<accession>A0ABV6CD64</accession>
<evidence type="ECO:0000313" key="8">
    <source>
        <dbReference type="Proteomes" id="UP001589758"/>
    </source>
</evidence>
<dbReference type="Proteomes" id="UP001589758">
    <property type="component" value="Unassembled WGS sequence"/>
</dbReference>
<dbReference type="InterPro" id="IPR039424">
    <property type="entry name" value="SBP_5"/>
</dbReference>
<evidence type="ECO:0000259" key="6">
    <source>
        <dbReference type="Pfam" id="PF00496"/>
    </source>
</evidence>
<evidence type="ECO:0000313" key="7">
    <source>
        <dbReference type="EMBL" id="MFC0180921.1"/>
    </source>
</evidence>
<dbReference type="Gene3D" id="3.40.190.10">
    <property type="entry name" value="Periplasmic binding protein-like II"/>
    <property type="match status" value="1"/>
</dbReference>
<dbReference type="SUPFAM" id="SSF53850">
    <property type="entry name" value="Periplasmic binding protein-like II"/>
    <property type="match status" value="1"/>
</dbReference>
<comment type="subcellular location">
    <subcellularLocation>
        <location evidence="1">Cell envelope</location>
    </subcellularLocation>
</comment>
<comment type="caution">
    <text evidence="7">The sequence shown here is derived from an EMBL/GenBank/DDBJ whole genome shotgun (WGS) entry which is preliminary data.</text>
</comment>
<dbReference type="CDD" id="cd08504">
    <property type="entry name" value="PBP2_OppA"/>
    <property type="match status" value="1"/>
</dbReference>
<gene>
    <name evidence="7" type="ORF">ACFFIT_12650</name>
</gene>
<evidence type="ECO:0000256" key="4">
    <source>
        <dbReference type="ARBA" id="ARBA00022729"/>
    </source>
</evidence>
<dbReference type="PIRSF" id="PIRSF002741">
    <property type="entry name" value="MppA"/>
    <property type="match status" value="1"/>
</dbReference>
<sequence length="546" mass="61602">MTKPFKLNKSKLLMSMVLSSFIGVSSHAANVPENVKLAKVQELVRGNGGDEIQGLDPHKVEGVPEHQVINNLIETLVITDPNGNLIPGNATHWETTDNMTWTFHLRPEAKWSNGDPVTAHDYVFAWRRIVTPETASPYASYLEYAHILNAAEIIAGNAKPDTLGIKAIDDLTLQVTLSTPLSYLPAMLPHYALAPLHQKTIEQHGDAWTKPGNFVGNAAYNLSEWVTNEKIVLTRNPLYWDNDKTVIEKVTFIPAQPNSEIQRYRAGEIDMTYGGGIPIELFAKLKKELPDELKIGPLLCSYYLEINNQDEVMKNPLVREALKLGTDQKIITDKVLAKGQIPAWGFTPPSINGVDLEPHAWYNETQEERNERAIKLLEQAGYTKDNPLKVQFLYNTSDIHQKVAVALRQIWKKNIGVDVELVNQEWKTFLDSRHNGNHQIARSGWCADYNEATSFLNTMVSNSSNNTAFYKSDEFDALIKSAVNNSNESERNKIYQEAEKLLDKDSAIIPIYYYINDRMIKPHVGGYTNSHPTDSIFVKDLYIIDK</sequence>
<dbReference type="RefSeq" id="WP_385878203.1">
    <property type="nucleotide sequence ID" value="NZ_JBHLXE010000110.1"/>
</dbReference>
<evidence type="ECO:0000256" key="3">
    <source>
        <dbReference type="ARBA" id="ARBA00022448"/>
    </source>
</evidence>
<comment type="similarity">
    <text evidence="2">Belongs to the bacterial solute-binding protein 5 family.</text>
</comment>
<dbReference type="PANTHER" id="PTHR30290:SF10">
    <property type="entry name" value="PERIPLASMIC OLIGOPEPTIDE-BINDING PROTEIN-RELATED"/>
    <property type="match status" value="1"/>
</dbReference>
<reference evidence="7 8" key="1">
    <citation type="submission" date="2024-09" db="EMBL/GenBank/DDBJ databases">
        <authorList>
            <person name="Sun Q."/>
            <person name="Mori K."/>
        </authorList>
    </citation>
    <scope>NUCLEOTIDE SEQUENCE [LARGE SCALE GENOMIC DNA]</scope>
    <source>
        <strain evidence="7 8">CCM 8545</strain>
    </source>
</reference>
<evidence type="ECO:0000256" key="1">
    <source>
        <dbReference type="ARBA" id="ARBA00004196"/>
    </source>
</evidence>
<evidence type="ECO:0000256" key="5">
    <source>
        <dbReference type="SAM" id="SignalP"/>
    </source>
</evidence>